<proteinExistence type="inferred from homology"/>
<evidence type="ECO:0000256" key="5">
    <source>
        <dbReference type="ARBA" id="ARBA00023136"/>
    </source>
</evidence>
<dbReference type="Pfam" id="PF04547">
    <property type="entry name" value="Anoctamin"/>
    <property type="match status" value="1"/>
</dbReference>
<dbReference type="GO" id="GO:0005254">
    <property type="term" value="F:chloride channel activity"/>
    <property type="evidence" value="ECO:0007669"/>
    <property type="project" value="TreeGrafter"/>
</dbReference>
<dbReference type="AlphaFoldDB" id="A0A814W920"/>
<evidence type="ECO:0000259" key="7">
    <source>
        <dbReference type="Pfam" id="PF04547"/>
    </source>
</evidence>
<dbReference type="Proteomes" id="UP000663891">
    <property type="component" value="Unassembled WGS sequence"/>
</dbReference>
<feature type="domain" description="Anoctamin transmembrane" evidence="7">
    <location>
        <begin position="211"/>
        <end position="426"/>
    </location>
</feature>
<feature type="transmembrane region" description="Helical" evidence="6">
    <location>
        <begin position="325"/>
        <end position="351"/>
    </location>
</feature>
<feature type="transmembrane region" description="Helical" evidence="6">
    <location>
        <begin position="257"/>
        <end position="276"/>
    </location>
</feature>
<sequence length="429" mass="51345">MSEHLTDVKSVFHKRFANFSSAITNRLWLNAHTNYDCDVLLTFPARIDNNVIIWFLEKFLQLESDIRISIKYHFTTGVYGFYLTFTYERILKGADALQLEKPIKQEFGGGYQAFLFNELEFYQGVEDEDKFFSTQERQSIVLHLLYSIRINEDHILNGIKFKIDQSLIQRGLEKNLIRQIIPLHNKEQLNHLRDIWVWPKNVLKPQPIEDIRQYFGVKIALYFCWLSFYTKALCLPAIYGIYIWYHTGQSQELDDKLFVINAFLNIIWATGFLIFWRRRQAELAYEWNTLDMEQLEETRTTYKGELRRSPVTDKYEPYYPDWKRLLFRCFVTIPMLIINLVLVSFCIVFIIRLQSWIDRQLKAGRLPPLMSLTELFPKVLLALVTTIFDDVYKYVSRWLTDRENYREQRTHDNQIIAKMFAVNFIHLIK</sequence>
<feature type="transmembrane region" description="Helical" evidence="6">
    <location>
        <begin position="219"/>
        <end position="245"/>
    </location>
</feature>
<evidence type="ECO:0000313" key="9">
    <source>
        <dbReference type="Proteomes" id="UP000663891"/>
    </source>
</evidence>
<dbReference type="InterPro" id="IPR049452">
    <property type="entry name" value="Anoctamin_TM"/>
</dbReference>
<evidence type="ECO:0000256" key="1">
    <source>
        <dbReference type="ARBA" id="ARBA00004141"/>
    </source>
</evidence>
<dbReference type="PANTHER" id="PTHR12308">
    <property type="entry name" value="ANOCTAMIN"/>
    <property type="match status" value="1"/>
</dbReference>
<evidence type="ECO:0000256" key="2">
    <source>
        <dbReference type="ARBA" id="ARBA00009671"/>
    </source>
</evidence>
<comment type="caution">
    <text evidence="6">Lacks conserved residue(s) required for the propagation of feature annotation.</text>
</comment>
<organism evidence="8 9">
    <name type="scientific">Adineta steineri</name>
    <dbReference type="NCBI Taxonomy" id="433720"/>
    <lineage>
        <taxon>Eukaryota</taxon>
        <taxon>Metazoa</taxon>
        <taxon>Spiralia</taxon>
        <taxon>Gnathifera</taxon>
        <taxon>Rotifera</taxon>
        <taxon>Eurotatoria</taxon>
        <taxon>Bdelloidea</taxon>
        <taxon>Adinetida</taxon>
        <taxon>Adinetidae</taxon>
        <taxon>Adineta</taxon>
    </lineage>
</organism>
<dbReference type="GO" id="GO:0005886">
    <property type="term" value="C:plasma membrane"/>
    <property type="evidence" value="ECO:0007669"/>
    <property type="project" value="TreeGrafter"/>
</dbReference>
<evidence type="ECO:0000313" key="8">
    <source>
        <dbReference type="EMBL" id="CAF1200897.1"/>
    </source>
</evidence>
<dbReference type="PANTHER" id="PTHR12308:SF51">
    <property type="entry name" value="ANOCTAMIN-8"/>
    <property type="match status" value="1"/>
</dbReference>
<keyword evidence="4 6" id="KW-1133">Transmembrane helix</keyword>
<name>A0A814W920_9BILA</name>
<dbReference type="EMBL" id="CAJNON010000331">
    <property type="protein sequence ID" value="CAF1200897.1"/>
    <property type="molecule type" value="Genomic_DNA"/>
</dbReference>
<evidence type="ECO:0000256" key="3">
    <source>
        <dbReference type="ARBA" id="ARBA00022692"/>
    </source>
</evidence>
<comment type="similarity">
    <text evidence="2 6">Belongs to the anoctamin family.</text>
</comment>
<evidence type="ECO:0000256" key="6">
    <source>
        <dbReference type="RuleBase" id="RU280814"/>
    </source>
</evidence>
<gene>
    <name evidence="8" type="ORF">VCS650_LOCUS25619</name>
</gene>
<feature type="transmembrane region" description="Helical" evidence="6">
    <location>
        <begin position="375"/>
        <end position="392"/>
    </location>
</feature>
<comment type="caution">
    <text evidence="8">The sequence shown here is derived from an EMBL/GenBank/DDBJ whole genome shotgun (WGS) entry which is preliminary data.</text>
</comment>
<keyword evidence="5 6" id="KW-0472">Membrane</keyword>
<comment type="subcellular location">
    <subcellularLocation>
        <location evidence="1 6">Membrane</location>
        <topology evidence="1 6">Multi-pass membrane protein</topology>
    </subcellularLocation>
</comment>
<dbReference type="InterPro" id="IPR007632">
    <property type="entry name" value="Anoctamin"/>
</dbReference>
<accession>A0A814W920</accession>
<dbReference type="OrthoDB" id="296386at2759"/>
<reference evidence="8" key="1">
    <citation type="submission" date="2021-02" db="EMBL/GenBank/DDBJ databases">
        <authorList>
            <person name="Nowell W R."/>
        </authorList>
    </citation>
    <scope>NUCLEOTIDE SEQUENCE</scope>
</reference>
<protein>
    <recommendedName>
        <fullName evidence="6">Anoctamin</fullName>
    </recommendedName>
</protein>
<keyword evidence="3 6" id="KW-0812">Transmembrane</keyword>
<evidence type="ECO:0000256" key="4">
    <source>
        <dbReference type="ARBA" id="ARBA00022989"/>
    </source>
</evidence>